<keyword evidence="2" id="KW-0472">Membrane</keyword>
<keyword evidence="3" id="KW-0732">Signal</keyword>
<dbReference type="EMBL" id="AWGJ01000007">
    <property type="protein sequence ID" value="ODN77774.1"/>
    <property type="molecule type" value="Genomic_DNA"/>
</dbReference>
<feature type="compositionally biased region" description="Basic and acidic residues" evidence="1">
    <location>
        <begin position="404"/>
        <end position="416"/>
    </location>
</feature>
<name>A0A1E3HN73_9TREE</name>
<feature type="transmembrane region" description="Helical" evidence="2">
    <location>
        <begin position="241"/>
        <end position="265"/>
    </location>
</feature>
<feature type="region of interest" description="Disordered" evidence="1">
    <location>
        <begin position="323"/>
        <end position="581"/>
    </location>
</feature>
<evidence type="ECO:0000256" key="1">
    <source>
        <dbReference type="SAM" id="MobiDB-lite"/>
    </source>
</evidence>
<feature type="compositionally biased region" description="Basic and acidic residues" evidence="1">
    <location>
        <begin position="536"/>
        <end position="545"/>
    </location>
</feature>
<accession>A0A1E3HN73</accession>
<dbReference type="OrthoDB" id="2576311at2759"/>
<dbReference type="RefSeq" id="XP_018993010.1">
    <property type="nucleotide sequence ID" value="XM_019139067.1"/>
</dbReference>
<dbReference type="STRING" id="1295533.A0A1E3HN73"/>
<dbReference type="AlphaFoldDB" id="A0A1E3HN73"/>
<feature type="chain" id="PRO_5009129241" evidence="3">
    <location>
        <begin position="37"/>
        <end position="581"/>
    </location>
</feature>
<gene>
    <name evidence="4" type="ORF">L202_04904</name>
</gene>
<comment type="caution">
    <text evidence="4">The sequence shown here is derived from an EMBL/GenBank/DDBJ whole genome shotgun (WGS) entry which is preliminary data.</text>
</comment>
<keyword evidence="5" id="KW-1185">Reference proteome</keyword>
<feature type="region of interest" description="Disordered" evidence="1">
    <location>
        <begin position="272"/>
        <end position="294"/>
    </location>
</feature>
<feature type="compositionally biased region" description="Basic and acidic residues" evidence="1">
    <location>
        <begin position="325"/>
        <end position="334"/>
    </location>
</feature>
<keyword evidence="2" id="KW-0812">Transmembrane</keyword>
<evidence type="ECO:0000313" key="5">
    <source>
        <dbReference type="Proteomes" id="UP000094065"/>
    </source>
</evidence>
<reference evidence="4 5" key="1">
    <citation type="submission" date="2016-06" db="EMBL/GenBank/DDBJ databases">
        <title>Evolution of pathogenesis and genome organization in the Tremellales.</title>
        <authorList>
            <person name="Cuomo C."/>
            <person name="Litvintseva A."/>
            <person name="Heitman J."/>
            <person name="Chen Y."/>
            <person name="Sun S."/>
            <person name="Springer D."/>
            <person name="Dromer F."/>
            <person name="Young S."/>
            <person name="Zeng Q."/>
            <person name="Chapman S."/>
            <person name="Gujja S."/>
            <person name="Saif S."/>
            <person name="Birren B."/>
        </authorList>
    </citation>
    <scope>NUCLEOTIDE SEQUENCE [LARGE SCALE GENOMIC DNA]</scope>
    <source>
        <strain evidence="4 5">CBS 6039</strain>
    </source>
</reference>
<organism evidence="4 5">
    <name type="scientific">Cryptococcus amylolentus CBS 6039</name>
    <dbReference type="NCBI Taxonomy" id="1295533"/>
    <lineage>
        <taxon>Eukaryota</taxon>
        <taxon>Fungi</taxon>
        <taxon>Dikarya</taxon>
        <taxon>Basidiomycota</taxon>
        <taxon>Agaricomycotina</taxon>
        <taxon>Tremellomycetes</taxon>
        <taxon>Tremellales</taxon>
        <taxon>Cryptococcaceae</taxon>
        <taxon>Cryptococcus</taxon>
    </lineage>
</organism>
<proteinExistence type="predicted"/>
<keyword evidence="2" id="KW-1133">Transmembrane helix</keyword>
<protein>
    <submittedName>
        <fullName evidence="4">Uncharacterized protein</fullName>
    </submittedName>
</protein>
<sequence length="581" mass="62765">MRAWSGDTGPSARFKPDSQFLLSLLLILPCLCGVAAQTSNATCEQTDENEWMFNSDGESPCLVWSKIQSLCVSSESFINVPPLLDPSWSYSAPSEASSECYCNSVSYGLMAACTYCQWSNSSIPSEESWSSGCQSYNSDGLGFAENVEDIPPFAYQTWSGATWAAATVSSVTTGPSSTPSYSTTLSRSFPTSSNPFSSSSASTGDSLTTKMASSTSPASSSTATSSDSSSDDSEAKSSTPWGAIIGGVGGGLFGLILLFLFWRWYKNRDRIPNPRSPFSSPRDGTAQKRTKKARVKYPLPPQSFRDSLAAGKNFLDMLVGGGSGIEEKGKRDTEMMNDPEAFSAPRRAPPAPRSQAGSGLAWKTRSKSLRDEDWSQSDQEYDEDADRRGTKRSTWVDAFLPSARAEKRERDKEDMRYTTTSQRLARKTLTPSEMMEEESEAGMESARGDSPTLPVRARYPLPPAPPPPAHIPPPAPDQLPLDFSQAPSRHPSLRPVSGNTLPSLYEPPTGARTYRGSTMYSPASRYPGNAETMFEVNDRGRERPMSESTIGAALNSASVHGGGGWGRDSAPPLPTPQGDLR</sequence>
<evidence type="ECO:0000256" key="3">
    <source>
        <dbReference type="SAM" id="SignalP"/>
    </source>
</evidence>
<dbReference type="Proteomes" id="UP000094065">
    <property type="component" value="Unassembled WGS sequence"/>
</dbReference>
<dbReference type="GeneID" id="30156213"/>
<feature type="compositionally biased region" description="Pro residues" evidence="1">
    <location>
        <begin position="460"/>
        <end position="477"/>
    </location>
</feature>
<feature type="region of interest" description="Disordered" evidence="1">
    <location>
        <begin position="172"/>
        <end position="238"/>
    </location>
</feature>
<evidence type="ECO:0000313" key="4">
    <source>
        <dbReference type="EMBL" id="ODN77774.1"/>
    </source>
</evidence>
<evidence type="ECO:0000256" key="2">
    <source>
        <dbReference type="SAM" id="Phobius"/>
    </source>
</evidence>
<feature type="compositionally biased region" description="Low complexity" evidence="1">
    <location>
        <begin position="172"/>
        <end position="228"/>
    </location>
</feature>
<feature type="signal peptide" evidence="3">
    <location>
        <begin position="1"/>
        <end position="36"/>
    </location>
</feature>